<accession>W2M252</accession>
<dbReference type="Proteomes" id="UP000054423">
    <property type="component" value="Unassembled WGS sequence"/>
</dbReference>
<reference evidence="1" key="1">
    <citation type="submission" date="2013-11" db="EMBL/GenBank/DDBJ databases">
        <title>The Genome Sequence of Phytophthora parasitica CHvinca01.</title>
        <authorList>
            <consortium name="The Broad Institute Genomics Platform"/>
            <person name="Russ C."/>
            <person name="Tyler B."/>
            <person name="Panabieres F."/>
            <person name="Shan W."/>
            <person name="Tripathy S."/>
            <person name="Grunwald N."/>
            <person name="Machado M."/>
            <person name="Johnson C.S."/>
            <person name="Arredondo F."/>
            <person name="Hong C."/>
            <person name="Coffey M."/>
            <person name="Young S.K."/>
            <person name="Zeng Q."/>
            <person name="Gargeya S."/>
            <person name="Fitzgerald M."/>
            <person name="Abouelleil A."/>
            <person name="Alvarado L."/>
            <person name="Chapman S.B."/>
            <person name="Gainer-Dewar J."/>
            <person name="Goldberg J."/>
            <person name="Griggs A."/>
            <person name="Gujja S."/>
            <person name="Hansen M."/>
            <person name="Howarth C."/>
            <person name="Imamovic A."/>
            <person name="Ireland A."/>
            <person name="Larimer J."/>
            <person name="McCowan C."/>
            <person name="Murphy C."/>
            <person name="Pearson M."/>
            <person name="Poon T.W."/>
            <person name="Priest M."/>
            <person name="Roberts A."/>
            <person name="Saif S."/>
            <person name="Shea T."/>
            <person name="Sykes S."/>
            <person name="Wortman J."/>
            <person name="Nusbaum C."/>
            <person name="Birren B."/>
        </authorList>
    </citation>
    <scope>NUCLEOTIDE SEQUENCE [LARGE SCALE GENOMIC DNA]</scope>
    <source>
        <strain evidence="1">CHvinca01</strain>
    </source>
</reference>
<dbReference type="AlphaFoldDB" id="W2M252"/>
<organism evidence="1">
    <name type="scientific">Phytophthora nicotianae</name>
    <name type="common">Potato buckeye rot agent</name>
    <name type="synonym">Phytophthora parasitica</name>
    <dbReference type="NCBI Taxonomy" id="4792"/>
    <lineage>
        <taxon>Eukaryota</taxon>
        <taxon>Sar</taxon>
        <taxon>Stramenopiles</taxon>
        <taxon>Oomycota</taxon>
        <taxon>Peronosporomycetes</taxon>
        <taxon>Peronosporales</taxon>
        <taxon>Peronosporaceae</taxon>
        <taxon>Phytophthora</taxon>
    </lineage>
</organism>
<dbReference type="EMBL" id="KI677095">
    <property type="protein sequence ID" value="ETM03808.1"/>
    <property type="molecule type" value="Genomic_DNA"/>
</dbReference>
<proteinExistence type="predicted"/>
<protein>
    <submittedName>
        <fullName evidence="1">Uncharacterized protein</fullName>
    </submittedName>
</protein>
<gene>
    <name evidence="1" type="ORF">L917_00017</name>
</gene>
<evidence type="ECO:0000313" key="1">
    <source>
        <dbReference type="EMBL" id="ETM03808.1"/>
    </source>
</evidence>
<name>W2M252_PHYNI</name>
<sequence length="52" mass="5905">MRGGSLPWEIPRASHILDQIAIECALRHTSHDFDVAFDVDLSQACYSIRFKS</sequence>